<dbReference type="EMBL" id="BSXS01015145">
    <property type="protein sequence ID" value="GMF06410.1"/>
    <property type="molecule type" value="Genomic_DNA"/>
</dbReference>
<comment type="caution">
    <text evidence="1">The sequence shown here is derived from an EMBL/GenBank/DDBJ whole genome shotgun (WGS) entry which is preliminary data.</text>
</comment>
<gene>
    <name evidence="1" type="ORF">Amon02_001268600</name>
</gene>
<protein>
    <submittedName>
        <fullName evidence="1">Unnamed protein product</fullName>
    </submittedName>
</protein>
<sequence length="180" mass="20031">MDFGRKMLKDTVEKDGELKAIYDTTDKAAAYLIVAEQVLEGIDNNNVINSRLQAERTPLDPNEQELNDDFKAALDKVVESEDGQNLEDVAECVSLYLQYSEPRASKIEPEYLELFLEVIGKTSDSIKPDVASAIYEDVLQSGMSLTSRELTLWASFFLDEVPVVDTQVIAMLKAGVKTMG</sequence>
<keyword evidence="2" id="KW-1185">Reference proteome</keyword>
<evidence type="ECO:0000313" key="2">
    <source>
        <dbReference type="Proteomes" id="UP001165064"/>
    </source>
</evidence>
<evidence type="ECO:0000313" key="1">
    <source>
        <dbReference type="EMBL" id="GMF06410.1"/>
    </source>
</evidence>
<accession>A0ACB5UBB9</accession>
<dbReference type="Proteomes" id="UP001165064">
    <property type="component" value="Unassembled WGS sequence"/>
</dbReference>
<organism evidence="1 2">
    <name type="scientific">Ambrosiozyma monospora</name>
    <name type="common">Yeast</name>
    <name type="synonym">Endomycopsis monosporus</name>
    <dbReference type="NCBI Taxonomy" id="43982"/>
    <lineage>
        <taxon>Eukaryota</taxon>
        <taxon>Fungi</taxon>
        <taxon>Dikarya</taxon>
        <taxon>Ascomycota</taxon>
        <taxon>Saccharomycotina</taxon>
        <taxon>Pichiomycetes</taxon>
        <taxon>Pichiales</taxon>
        <taxon>Pichiaceae</taxon>
        <taxon>Ambrosiozyma</taxon>
    </lineage>
</organism>
<reference evidence="1" key="1">
    <citation type="submission" date="2023-04" db="EMBL/GenBank/DDBJ databases">
        <title>Ambrosiozyma monospora NBRC 10751.</title>
        <authorList>
            <person name="Ichikawa N."/>
            <person name="Sato H."/>
            <person name="Tonouchi N."/>
        </authorList>
    </citation>
    <scope>NUCLEOTIDE SEQUENCE</scope>
    <source>
        <strain evidence="1">NBRC 10751</strain>
    </source>
</reference>
<name>A0ACB5UBB9_AMBMO</name>
<proteinExistence type="predicted"/>